<evidence type="ECO:0000313" key="2">
    <source>
        <dbReference type="EMBL" id="CAI2371502.1"/>
    </source>
</evidence>
<feature type="compositionally biased region" description="Polar residues" evidence="1">
    <location>
        <begin position="12"/>
        <end position="24"/>
    </location>
</feature>
<sequence length="359" mass="41774">MSFNTYKEDHPTFSSSNSFTKPSYTNSVDQFNEIKSLIKKIHRKEANKEGDIYFSQTANSFISLEPPSVLGISQNNRNRHTVLEKEDADVPEFYFSLTKTPSPKKRLMTEKRRIRKNEKYTKLPYTRREKFKPNPRYKINLPDLNKKAMTSRKQNGQMIVPQKLERTQVVYETPKKFRSHLIDNHCTDLADYKEEVPIPMNNINNTIKSKNIQEKDIEMIKIDPKSADTSLAYSSSQASDIEFIPPPEVKNDKYEDAFRGKQMGPHSKSFVSFNSPEVKAAMSRKNQLVNPDKVKYTNTKSKRFDYKLDHQEVSNEVGPRTTNKKLLKKPKSRIMLPKRVETYEDVIKRLYDSKSPSNG</sequence>
<organism evidence="2 3">
    <name type="scientific">Euplotes crassus</name>
    <dbReference type="NCBI Taxonomy" id="5936"/>
    <lineage>
        <taxon>Eukaryota</taxon>
        <taxon>Sar</taxon>
        <taxon>Alveolata</taxon>
        <taxon>Ciliophora</taxon>
        <taxon>Intramacronucleata</taxon>
        <taxon>Spirotrichea</taxon>
        <taxon>Hypotrichia</taxon>
        <taxon>Euplotida</taxon>
        <taxon>Euplotidae</taxon>
        <taxon>Moneuplotes</taxon>
    </lineage>
</organism>
<reference evidence="2" key="1">
    <citation type="submission" date="2023-07" db="EMBL/GenBank/DDBJ databases">
        <authorList>
            <consortium name="AG Swart"/>
            <person name="Singh M."/>
            <person name="Singh A."/>
            <person name="Seah K."/>
            <person name="Emmerich C."/>
        </authorList>
    </citation>
    <scope>NUCLEOTIDE SEQUENCE</scope>
    <source>
        <strain evidence="2">DP1</strain>
    </source>
</reference>
<evidence type="ECO:0000256" key="1">
    <source>
        <dbReference type="SAM" id="MobiDB-lite"/>
    </source>
</evidence>
<feature type="compositionally biased region" description="Basic and acidic residues" evidence="1">
    <location>
        <begin position="1"/>
        <end position="11"/>
    </location>
</feature>
<dbReference type="Proteomes" id="UP001295684">
    <property type="component" value="Unassembled WGS sequence"/>
</dbReference>
<evidence type="ECO:0000313" key="3">
    <source>
        <dbReference type="Proteomes" id="UP001295684"/>
    </source>
</evidence>
<gene>
    <name evidence="2" type="ORF">ECRASSUSDP1_LOCUS12825</name>
</gene>
<feature type="region of interest" description="Disordered" evidence="1">
    <location>
        <begin position="1"/>
        <end position="24"/>
    </location>
</feature>
<dbReference type="AlphaFoldDB" id="A0AAD1XGF1"/>
<proteinExistence type="predicted"/>
<name>A0AAD1XGF1_EUPCR</name>
<protein>
    <submittedName>
        <fullName evidence="2">Uncharacterized protein</fullName>
    </submittedName>
</protein>
<dbReference type="EMBL" id="CAMPGE010012741">
    <property type="protein sequence ID" value="CAI2371502.1"/>
    <property type="molecule type" value="Genomic_DNA"/>
</dbReference>
<keyword evidence="3" id="KW-1185">Reference proteome</keyword>
<accession>A0AAD1XGF1</accession>
<comment type="caution">
    <text evidence="2">The sequence shown here is derived from an EMBL/GenBank/DDBJ whole genome shotgun (WGS) entry which is preliminary data.</text>
</comment>